<dbReference type="EMBL" id="KZ825169">
    <property type="protein sequence ID" value="PYI16452.1"/>
    <property type="molecule type" value="Genomic_DNA"/>
</dbReference>
<dbReference type="OMA" id="WECYTRV"/>
<dbReference type="Proteomes" id="UP000249829">
    <property type="component" value="Unassembled WGS sequence"/>
</dbReference>
<organism evidence="2 3">
    <name type="scientific">Aspergillus violaceofuscus (strain CBS 115571)</name>
    <dbReference type="NCBI Taxonomy" id="1450538"/>
    <lineage>
        <taxon>Eukaryota</taxon>
        <taxon>Fungi</taxon>
        <taxon>Dikarya</taxon>
        <taxon>Ascomycota</taxon>
        <taxon>Pezizomycotina</taxon>
        <taxon>Eurotiomycetes</taxon>
        <taxon>Eurotiomycetidae</taxon>
        <taxon>Eurotiales</taxon>
        <taxon>Aspergillaceae</taxon>
        <taxon>Aspergillus</taxon>
    </lineage>
</organism>
<keyword evidence="3" id="KW-1185">Reference proteome</keyword>
<gene>
    <name evidence="2" type="ORF">BO99DRAFT_445393</name>
</gene>
<evidence type="ECO:0000313" key="2">
    <source>
        <dbReference type="EMBL" id="PYI16452.1"/>
    </source>
</evidence>
<proteinExistence type="predicted"/>
<name>A0A2V5H3I8_ASPV1</name>
<evidence type="ECO:0000256" key="1">
    <source>
        <dbReference type="SAM" id="MobiDB-lite"/>
    </source>
</evidence>
<evidence type="ECO:0000313" key="3">
    <source>
        <dbReference type="Proteomes" id="UP000249829"/>
    </source>
</evidence>
<accession>A0A2V5H3I8</accession>
<sequence length="430" mass="49377">MPPQALGLLAVPSHRTQPRPPPSTFTYTPGDAITLAWLQRLTNHLEASDIPVCLLNRALFRTLNWQDNLFLDPCIDLDIPSHHMSGAIAVLQAAGLDDTPRSVAETLACMHYWPSGPSKRFPADRDCRAQDAWWAPAHVFFVQRGPYIPALHRRLWSLGPEADSPDSVENPQKEVMVRLFAHEQYFWHMPCPSSRHNPKEEDGDWECYTRVRVEAGSKERDGRKGGGDRELPKMVRVMKPAQYLEGMLLLHWRDRCSTNDTKGTSWELTYDMLCDLARRSKPACLRIRAFRPEMRKLLQDELHAPDTRTDREYNWLFLQRRIKRAQLTYQRLKGTPMMPLSPFPIPSTGVPESLQKTYKAIMTGSELYDPNFPWVDRRLGMFRLDEDGNRIEGVYAGDDDEETDSDSEEDPSVGGYDYAIEVYEPSEDES</sequence>
<reference evidence="2 3" key="1">
    <citation type="submission" date="2018-02" db="EMBL/GenBank/DDBJ databases">
        <title>The genomes of Aspergillus section Nigri reveals drivers in fungal speciation.</title>
        <authorList>
            <consortium name="DOE Joint Genome Institute"/>
            <person name="Vesth T.C."/>
            <person name="Nybo J."/>
            <person name="Theobald S."/>
            <person name="Brandl J."/>
            <person name="Frisvad J.C."/>
            <person name="Nielsen K.F."/>
            <person name="Lyhne E.K."/>
            <person name="Kogle M.E."/>
            <person name="Kuo A."/>
            <person name="Riley R."/>
            <person name="Clum A."/>
            <person name="Nolan M."/>
            <person name="Lipzen A."/>
            <person name="Salamov A."/>
            <person name="Henrissat B."/>
            <person name="Wiebenga A."/>
            <person name="De vries R.P."/>
            <person name="Grigoriev I.V."/>
            <person name="Mortensen U.H."/>
            <person name="Andersen M.R."/>
            <person name="Baker S.E."/>
        </authorList>
    </citation>
    <scope>NUCLEOTIDE SEQUENCE [LARGE SCALE GENOMIC DNA]</scope>
    <source>
        <strain evidence="2 3">CBS 115571</strain>
    </source>
</reference>
<dbReference type="AlphaFoldDB" id="A0A2V5H3I8"/>
<feature type="compositionally biased region" description="Acidic residues" evidence="1">
    <location>
        <begin position="397"/>
        <end position="411"/>
    </location>
</feature>
<protein>
    <submittedName>
        <fullName evidence="2">Uncharacterized protein</fullName>
    </submittedName>
</protein>
<feature type="region of interest" description="Disordered" evidence="1">
    <location>
        <begin position="390"/>
        <end position="417"/>
    </location>
</feature>